<accession>A0ABD3U579</accession>
<comment type="caution">
    <text evidence="1">The sequence shown here is derived from an EMBL/GenBank/DDBJ whole genome shotgun (WGS) entry which is preliminary data.</text>
</comment>
<protein>
    <submittedName>
        <fullName evidence="1">Uncharacterized protein</fullName>
    </submittedName>
</protein>
<dbReference type="Proteomes" id="UP001634393">
    <property type="component" value="Unassembled WGS sequence"/>
</dbReference>
<proteinExistence type="predicted"/>
<name>A0ABD3U579_9LAMI</name>
<gene>
    <name evidence="1" type="ORF">ACJIZ3_001543</name>
</gene>
<reference evidence="1 2" key="1">
    <citation type="submission" date="2024-12" db="EMBL/GenBank/DDBJ databases">
        <title>The unique morphological basis and parallel evolutionary history of personate flowers in Penstemon.</title>
        <authorList>
            <person name="Depatie T.H."/>
            <person name="Wessinger C.A."/>
        </authorList>
    </citation>
    <scope>NUCLEOTIDE SEQUENCE [LARGE SCALE GENOMIC DNA]</scope>
    <source>
        <strain evidence="1">WTNN_2</strain>
        <tissue evidence="1">Leaf</tissue>
    </source>
</reference>
<evidence type="ECO:0000313" key="2">
    <source>
        <dbReference type="Proteomes" id="UP001634393"/>
    </source>
</evidence>
<organism evidence="1 2">
    <name type="scientific">Penstemon smallii</name>
    <dbReference type="NCBI Taxonomy" id="265156"/>
    <lineage>
        <taxon>Eukaryota</taxon>
        <taxon>Viridiplantae</taxon>
        <taxon>Streptophyta</taxon>
        <taxon>Embryophyta</taxon>
        <taxon>Tracheophyta</taxon>
        <taxon>Spermatophyta</taxon>
        <taxon>Magnoliopsida</taxon>
        <taxon>eudicotyledons</taxon>
        <taxon>Gunneridae</taxon>
        <taxon>Pentapetalae</taxon>
        <taxon>asterids</taxon>
        <taxon>lamiids</taxon>
        <taxon>Lamiales</taxon>
        <taxon>Plantaginaceae</taxon>
        <taxon>Cheloneae</taxon>
        <taxon>Penstemon</taxon>
    </lineage>
</organism>
<keyword evidence="2" id="KW-1185">Reference proteome</keyword>
<evidence type="ECO:0000313" key="1">
    <source>
        <dbReference type="EMBL" id="KAL3844140.1"/>
    </source>
</evidence>
<sequence length="41" mass="4998">MIVLPKYTSKIFNYYSSNEPMRRRQQWWEEGVKELCDSGNL</sequence>
<dbReference type="AlphaFoldDB" id="A0ABD3U579"/>
<dbReference type="EMBL" id="JBJXBP010000002">
    <property type="protein sequence ID" value="KAL3844140.1"/>
    <property type="molecule type" value="Genomic_DNA"/>
</dbReference>